<dbReference type="PANTHER" id="PTHR11353">
    <property type="entry name" value="CHAPERONIN"/>
    <property type="match status" value="1"/>
</dbReference>
<dbReference type="PROSITE" id="PS00995">
    <property type="entry name" value="TCP1_3"/>
    <property type="match status" value="1"/>
</dbReference>
<evidence type="ECO:0000256" key="1">
    <source>
        <dbReference type="ARBA" id="ARBA00008020"/>
    </source>
</evidence>
<keyword evidence="2 5" id="KW-0547">Nucleotide-binding</keyword>
<dbReference type="PROSITE" id="PS00751">
    <property type="entry name" value="TCP1_2"/>
    <property type="match status" value="1"/>
</dbReference>
<reference evidence="6" key="1">
    <citation type="submission" date="2021-04" db="EMBL/GenBank/DDBJ databases">
        <title>Genomic insights into ecological role and evolution of a novel Thermoplasmata order Candidatus Sysuiplasmatales.</title>
        <authorList>
            <person name="Yuan Y."/>
        </authorList>
    </citation>
    <scope>NUCLEOTIDE SEQUENCE</scope>
    <source>
        <strain evidence="6">YP2-bin.285</strain>
    </source>
</reference>
<accession>A0A8J7YID2</accession>
<dbReference type="GO" id="GO:0005524">
    <property type="term" value="F:ATP binding"/>
    <property type="evidence" value="ECO:0007669"/>
    <property type="project" value="UniProtKB-KW"/>
</dbReference>
<evidence type="ECO:0000313" key="7">
    <source>
        <dbReference type="Proteomes" id="UP000716004"/>
    </source>
</evidence>
<name>A0A8J7YID2_9ARCH</name>
<comment type="similarity">
    <text evidence="1 5">Belongs to the TCP-1 chaperonin family.</text>
</comment>
<dbReference type="GO" id="GO:0140662">
    <property type="term" value="F:ATP-dependent protein folding chaperone"/>
    <property type="evidence" value="ECO:0007669"/>
    <property type="project" value="InterPro"/>
</dbReference>
<dbReference type="InterPro" id="IPR012714">
    <property type="entry name" value="Thermosome_arc"/>
</dbReference>
<dbReference type="PROSITE" id="PS00750">
    <property type="entry name" value="TCP1_1"/>
    <property type="match status" value="1"/>
</dbReference>
<dbReference type="InterPro" id="IPR054827">
    <property type="entry name" value="thermosome_alpha"/>
</dbReference>
<comment type="caution">
    <text evidence="6">The sequence shown here is derived from an EMBL/GenBank/DDBJ whole genome shotgun (WGS) entry which is preliminary data.</text>
</comment>
<evidence type="ECO:0000256" key="4">
    <source>
        <dbReference type="ARBA" id="ARBA00023186"/>
    </source>
</evidence>
<dbReference type="SUPFAM" id="SSF54849">
    <property type="entry name" value="GroEL-intermediate domain like"/>
    <property type="match status" value="1"/>
</dbReference>
<proteinExistence type="inferred from homology"/>
<dbReference type="InterPro" id="IPR027413">
    <property type="entry name" value="GROEL-like_equatorial_sf"/>
</dbReference>
<dbReference type="InterPro" id="IPR017998">
    <property type="entry name" value="Chaperone_TCP-1"/>
</dbReference>
<dbReference type="Gene3D" id="3.50.7.10">
    <property type="entry name" value="GroEL"/>
    <property type="match status" value="1"/>
</dbReference>
<dbReference type="AlphaFoldDB" id="A0A8J7YID2"/>
<organism evidence="6 7">
    <name type="scientific">Candidatus Sysuiplasma superficiale</name>
    <dbReference type="NCBI Taxonomy" id="2823368"/>
    <lineage>
        <taxon>Archaea</taxon>
        <taxon>Methanobacteriati</taxon>
        <taxon>Thermoplasmatota</taxon>
        <taxon>Thermoplasmata</taxon>
        <taxon>Candidatus Sysuiplasmatales</taxon>
        <taxon>Candidatus Sysuiplasmataceae</taxon>
        <taxon>Candidatus Sysuiplasma</taxon>
    </lineage>
</organism>
<dbReference type="GO" id="GO:0016887">
    <property type="term" value="F:ATP hydrolysis activity"/>
    <property type="evidence" value="ECO:0007669"/>
    <property type="project" value="InterPro"/>
</dbReference>
<dbReference type="Pfam" id="PF00118">
    <property type="entry name" value="Cpn60_TCP1"/>
    <property type="match status" value="1"/>
</dbReference>
<dbReference type="Gene3D" id="3.30.260.10">
    <property type="entry name" value="TCP-1-like chaperonin intermediate domain"/>
    <property type="match status" value="1"/>
</dbReference>
<protein>
    <submittedName>
        <fullName evidence="6">TCP-1/cpn60 chaperonin family protein</fullName>
    </submittedName>
</protein>
<evidence type="ECO:0000256" key="2">
    <source>
        <dbReference type="ARBA" id="ARBA00022741"/>
    </source>
</evidence>
<gene>
    <name evidence="6" type="ORF">J9259_02145</name>
</gene>
<dbReference type="NCBIfam" id="TIGR02339">
    <property type="entry name" value="thermosome_arch"/>
    <property type="match status" value="1"/>
</dbReference>
<dbReference type="InterPro" id="IPR002194">
    <property type="entry name" value="Chaperonin_TCP-1_CS"/>
</dbReference>
<dbReference type="SUPFAM" id="SSF48592">
    <property type="entry name" value="GroEL equatorial domain-like"/>
    <property type="match status" value="1"/>
</dbReference>
<dbReference type="SUPFAM" id="SSF52029">
    <property type="entry name" value="GroEL apical domain-like"/>
    <property type="match status" value="1"/>
</dbReference>
<evidence type="ECO:0000256" key="5">
    <source>
        <dbReference type="RuleBase" id="RU004187"/>
    </source>
</evidence>
<dbReference type="InterPro" id="IPR053374">
    <property type="entry name" value="TCP-1_chaperonin"/>
</dbReference>
<dbReference type="GO" id="GO:0051082">
    <property type="term" value="F:unfolded protein binding"/>
    <property type="evidence" value="ECO:0007669"/>
    <property type="project" value="InterPro"/>
</dbReference>
<dbReference type="Gene3D" id="1.10.560.10">
    <property type="entry name" value="GroEL-like equatorial domain"/>
    <property type="match status" value="1"/>
</dbReference>
<evidence type="ECO:0000313" key="6">
    <source>
        <dbReference type="EMBL" id="MBX8631312.1"/>
    </source>
</evidence>
<dbReference type="CDD" id="cd03343">
    <property type="entry name" value="cpn60"/>
    <property type="match status" value="1"/>
</dbReference>
<dbReference type="PRINTS" id="PR00304">
    <property type="entry name" value="TCOMPLEXTCP1"/>
</dbReference>
<dbReference type="Proteomes" id="UP000716004">
    <property type="component" value="Unassembled WGS sequence"/>
</dbReference>
<sequence length="547" mass="58524">MIGQAGNTPILVLKEGTRREKGKGAQFENIAAAKAIADAVRTTLGPRGMDKMLVGGLGDVTITNDGVTILKELEVEHPAAKMIIEVAKTQDEEAGDGTTTSVVLAGEFLKKAESLIDQNVHPTVIIKGYRMAEAKAVEFLEKISLPVSVKDKDVLMDIAKTAMYSKSASSSMDVLAKVAVDAVTAVAEERDGKYIVDDDNIQFVKKHGASIDETELISGIIVDKEAAHTAMPKQVEKAKIALLDAALEIKKTEIDAKIEITDPSKLQQFLNEEENMIRRMVEKVKNSGANVVFCQKGIDDLAAHYLSKEKIYAVKRVKKSDMEKLSKATGANIISRIDDLTSADLGNAQSVEERKVLDDRMTFVTGCKNPKAVSVLIRGGTEHVVDEIERSLVDATSVVSVAIEDGRMTYGGGAAATELALKLRDYATSVGGREQIAIEAYAEALEVVPTTLAENAGLDPIDILIDIRKAHKNGQVSAGVNVITGKVGDMKKEKVIEPIRVGRQAIHSATDAAVMILKIDDVIAAKAKDLTPPKGGQGPGGMGGDEY</sequence>
<dbReference type="NCBIfam" id="NF041083">
    <property type="entry name" value="thermosome_beta"/>
    <property type="match status" value="1"/>
</dbReference>
<evidence type="ECO:0000256" key="3">
    <source>
        <dbReference type="ARBA" id="ARBA00022840"/>
    </source>
</evidence>
<keyword evidence="3 5" id="KW-0067">ATP-binding</keyword>
<dbReference type="InterPro" id="IPR027409">
    <property type="entry name" value="GroEL-like_apical_dom_sf"/>
</dbReference>
<keyword evidence="4 5" id="KW-0143">Chaperone</keyword>
<dbReference type="EMBL" id="JAGVSJ010000003">
    <property type="protein sequence ID" value="MBX8631312.1"/>
    <property type="molecule type" value="Genomic_DNA"/>
</dbReference>
<dbReference type="InterPro" id="IPR002423">
    <property type="entry name" value="Cpn60/GroEL/TCP-1"/>
</dbReference>
<dbReference type="NCBIfam" id="NF041082">
    <property type="entry name" value="thermosome_alpha"/>
    <property type="match status" value="1"/>
</dbReference>
<dbReference type="InterPro" id="IPR027410">
    <property type="entry name" value="TCP-1-like_intermed_sf"/>
</dbReference>